<dbReference type="Pfam" id="PF07589">
    <property type="entry name" value="PEP-CTERM"/>
    <property type="match status" value="1"/>
</dbReference>
<organism evidence="3 4">
    <name type="scientific">Rugamonas rivuli</name>
    <dbReference type="NCBI Taxonomy" id="2743358"/>
    <lineage>
        <taxon>Bacteria</taxon>
        <taxon>Pseudomonadati</taxon>
        <taxon>Pseudomonadota</taxon>
        <taxon>Betaproteobacteria</taxon>
        <taxon>Burkholderiales</taxon>
        <taxon>Oxalobacteraceae</taxon>
        <taxon>Telluria group</taxon>
        <taxon>Rugamonas</taxon>
    </lineage>
</organism>
<evidence type="ECO:0000313" key="3">
    <source>
        <dbReference type="EMBL" id="MQA22235.1"/>
    </source>
</evidence>
<dbReference type="RefSeq" id="WP_152807707.1">
    <property type="nucleotide sequence ID" value="NZ_WHUF01000006.1"/>
</dbReference>
<dbReference type="Proteomes" id="UP000444318">
    <property type="component" value="Unassembled WGS sequence"/>
</dbReference>
<dbReference type="InterPro" id="IPR013424">
    <property type="entry name" value="Ice-binding_C"/>
</dbReference>
<comment type="caution">
    <text evidence="3">The sequence shown here is derived from an EMBL/GenBank/DDBJ whole genome shotgun (WGS) entry which is preliminary data.</text>
</comment>
<evidence type="ECO:0000259" key="2">
    <source>
        <dbReference type="Pfam" id="PF07589"/>
    </source>
</evidence>
<keyword evidence="1" id="KW-0732">Signal</keyword>
<evidence type="ECO:0000256" key="1">
    <source>
        <dbReference type="SAM" id="SignalP"/>
    </source>
</evidence>
<feature type="signal peptide" evidence="1">
    <location>
        <begin position="1"/>
        <end position="19"/>
    </location>
</feature>
<evidence type="ECO:0000313" key="4">
    <source>
        <dbReference type="Proteomes" id="UP000444318"/>
    </source>
</evidence>
<gene>
    <name evidence="3" type="ORF">GEV01_22220</name>
</gene>
<keyword evidence="4" id="KW-1185">Reference proteome</keyword>
<dbReference type="AlphaFoldDB" id="A0A843SCG9"/>
<accession>A0A843SCG9</accession>
<dbReference type="NCBIfam" id="TIGR02595">
    <property type="entry name" value="PEP_CTERM"/>
    <property type="match status" value="1"/>
</dbReference>
<protein>
    <submittedName>
        <fullName evidence="3">PEP-CTERM sorting domain-containing protein</fullName>
    </submittedName>
</protein>
<feature type="chain" id="PRO_5032998329" evidence="1">
    <location>
        <begin position="20"/>
        <end position="239"/>
    </location>
</feature>
<sequence length="239" mass="25449">MKKLLGFFCGMALLGAAEAKVVTYDFTITVQHIAEMDHGVNPVYVQSSTRPGALVSVGEQVHGTFSVNTETPLSLVYQPPAQANGTWLLYSDSVNYKNPIDAVFQNSGLHTTVPAGVKVNSTVQVADNATTFNNGDVFSLINSASYKGEIYTNNILLGDSTGAVFNSAAIPGALNFSQFDYGSYGFSRMSVDGLWVEVDGDITSVTLAPPPVPEPSTYLMLGAGALLLAWRRKASRPAK</sequence>
<feature type="domain" description="Ice-binding protein C-terminal" evidence="2">
    <location>
        <begin position="211"/>
        <end position="233"/>
    </location>
</feature>
<proteinExistence type="predicted"/>
<name>A0A843SCG9_9BURK</name>
<reference evidence="3 4" key="1">
    <citation type="submission" date="2019-10" db="EMBL/GenBank/DDBJ databases">
        <title>Two novel species isolated from a subtropical stream in China.</title>
        <authorList>
            <person name="Lu H."/>
        </authorList>
    </citation>
    <scope>NUCLEOTIDE SEQUENCE [LARGE SCALE GENOMIC DNA]</scope>
    <source>
        <strain evidence="3 4">FT103W</strain>
    </source>
</reference>
<dbReference type="EMBL" id="WHUF01000006">
    <property type="protein sequence ID" value="MQA22235.1"/>
    <property type="molecule type" value="Genomic_DNA"/>
</dbReference>